<dbReference type="SMART" id="SM00672">
    <property type="entry name" value="CAP10"/>
    <property type="match status" value="1"/>
</dbReference>
<evidence type="ECO:0000259" key="2">
    <source>
        <dbReference type="SMART" id="SM00672"/>
    </source>
</evidence>
<feature type="region of interest" description="Disordered" evidence="1">
    <location>
        <begin position="280"/>
        <end position="303"/>
    </location>
</feature>
<organism evidence="3 4">
    <name type="scientific">Diplodia seriata</name>
    <dbReference type="NCBI Taxonomy" id="420778"/>
    <lineage>
        <taxon>Eukaryota</taxon>
        <taxon>Fungi</taxon>
        <taxon>Dikarya</taxon>
        <taxon>Ascomycota</taxon>
        <taxon>Pezizomycotina</taxon>
        <taxon>Dothideomycetes</taxon>
        <taxon>Dothideomycetes incertae sedis</taxon>
        <taxon>Botryosphaeriales</taxon>
        <taxon>Botryosphaeriaceae</taxon>
        <taxon>Diplodia</taxon>
    </lineage>
</organism>
<evidence type="ECO:0000313" key="3">
    <source>
        <dbReference type="EMBL" id="KAL0256834.1"/>
    </source>
</evidence>
<comment type="caution">
    <text evidence="3">The sequence shown here is derived from an EMBL/GenBank/DDBJ whole genome shotgun (WGS) entry which is preliminary data.</text>
</comment>
<dbReference type="EMBL" id="JAJVCZ030000008">
    <property type="protein sequence ID" value="KAL0256834.1"/>
    <property type="molecule type" value="Genomic_DNA"/>
</dbReference>
<dbReference type="Pfam" id="PF05686">
    <property type="entry name" value="Glyco_transf_90"/>
    <property type="match status" value="1"/>
</dbReference>
<evidence type="ECO:0000256" key="1">
    <source>
        <dbReference type="SAM" id="MobiDB-lite"/>
    </source>
</evidence>
<dbReference type="InterPro" id="IPR006598">
    <property type="entry name" value="CAP10"/>
</dbReference>
<dbReference type="RefSeq" id="XP_066629863.1">
    <property type="nucleotide sequence ID" value="XM_066779059.1"/>
</dbReference>
<feature type="region of interest" description="Disordered" evidence="1">
    <location>
        <begin position="467"/>
        <end position="502"/>
    </location>
</feature>
<feature type="domain" description="Glycosyl transferase CAP10" evidence="2">
    <location>
        <begin position="167"/>
        <end position="434"/>
    </location>
</feature>
<dbReference type="PANTHER" id="PTHR12203">
    <property type="entry name" value="KDEL LYS-ASP-GLU-LEU CONTAINING - RELATED"/>
    <property type="match status" value="1"/>
</dbReference>
<protein>
    <recommendedName>
        <fullName evidence="2">Glycosyl transferase CAP10 domain-containing protein</fullName>
    </recommendedName>
</protein>
<dbReference type="Proteomes" id="UP001430584">
    <property type="component" value="Unassembled WGS sequence"/>
</dbReference>
<keyword evidence="4" id="KW-1185">Reference proteome</keyword>
<proteinExistence type="predicted"/>
<sequence length="502" mass="57126">MSPPTNPVWMRGRRSLLFYFTCAGVLLAVLFAFSGTFPRRLAEPESYPRPGSSKPLWGQGTTTWRFDAARDARNLGLSDEQCDVAFPDLYTELYRARDHLGRQSVKPMHVQIYKERKPWPHAQVHVLIHSGQMYIIDEMKGACDRMRGLAGLANLYRAIAAVPDPRTIPNVEFILDLEDTPALDAPDDRIVWGWNRPRDRLKTWVAPDFDGWAVSNSSLFPPSKADQQRQFPNPDLGSYVSFRERLHHTEQPFDSKIPKAVWRGSPNNAVREALLSVVEASEKASTPNTTPSSSSSSADESWADVRKMSEHRMHMAEFCKYQFPIHTEGVAWSGRLRYLQNCESASIVHQPLQHHAHYYDLLVAEGPEQNYIAVRNDWADLEEKVAFYRANPAAARRVARNSARTFRDRYLTPAAEACYWRRMIRTWAEVQAWKPERYVDVMQADGSVWKKQRGVDWEVFAAVDPHYPLDFPGYEGSREKEKEDGGKKDGGGKKGGKKGAGS</sequence>
<dbReference type="GeneID" id="92011728"/>
<name>A0ABR3C8K4_9PEZI</name>
<evidence type="ECO:0000313" key="4">
    <source>
        <dbReference type="Proteomes" id="UP001430584"/>
    </source>
</evidence>
<feature type="compositionally biased region" description="Low complexity" evidence="1">
    <location>
        <begin position="285"/>
        <end position="297"/>
    </location>
</feature>
<dbReference type="PANTHER" id="PTHR12203:SF107">
    <property type="entry name" value="GLYCOSYL TRANSFERASE CAP10 DOMAIN-CONTAINING PROTEIN"/>
    <property type="match status" value="1"/>
</dbReference>
<dbReference type="InterPro" id="IPR051091">
    <property type="entry name" value="O-Glucosyltr/Glycosyltrsf_90"/>
</dbReference>
<reference evidence="3 4" key="1">
    <citation type="submission" date="2024-02" db="EMBL/GenBank/DDBJ databases">
        <title>De novo assembly and annotation of 12 fungi associated with fruit tree decline syndrome in Ontario, Canada.</title>
        <authorList>
            <person name="Sulman M."/>
            <person name="Ellouze W."/>
            <person name="Ilyukhin E."/>
        </authorList>
    </citation>
    <scope>NUCLEOTIDE SEQUENCE [LARGE SCALE GENOMIC DNA]</scope>
    <source>
        <strain evidence="3 4">FDS-637</strain>
    </source>
</reference>
<accession>A0ABR3C8K4</accession>
<feature type="compositionally biased region" description="Basic and acidic residues" evidence="1">
    <location>
        <begin position="476"/>
        <end position="492"/>
    </location>
</feature>
<gene>
    <name evidence="3" type="ORF">SLS55_007643</name>
</gene>